<dbReference type="AlphaFoldDB" id="A0A3D5J6X9"/>
<dbReference type="EMBL" id="DPMF01000435">
    <property type="protein sequence ID" value="HCV83172.1"/>
    <property type="molecule type" value="Genomic_DNA"/>
</dbReference>
<gene>
    <name evidence="1" type="ORF">DGQ38_19210</name>
</gene>
<dbReference type="RefSeq" id="WP_273300541.1">
    <property type="nucleotide sequence ID" value="NZ_CAJXAW010000049.1"/>
</dbReference>
<reference evidence="1 2" key="1">
    <citation type="journal article" date="2018" name="Nat. Biotechnol.">
        <title>A standardized bacterial taxonomy based on genome phylogeny substantially revises the tree of life.</title>
        <authorList>
            <person name="Parks D.H."/>
            <person name="Chuvochina M."/>
            <person name="Waite D.W."/>
            <person name="Rinke C."/>
            <person name="Skarshewski A."/>
            <person name="Chaumeil P.A."/>
            <person name="Hugenholtz P."/>
        </authorList>
    </citation>
    <scope>NUCLEOTIDE SEQUENCE [LARGE SCALE GENOMIC DNA]</scope>
    <source>
        <strain evidence="1">UBA9359</strain>
    </source>
</reference>
<evidence type="ECO:0000313" key="2">
    <source>
        <dbReference type="Proteomes" id="UP000264330"/>
    </source>
</evidence>
<evidence type="ECO:0000313" key="1">
    <source>
        <dbReference type="EMBL" id="HCV83172.1"/>
    </source>
</evidence>
<sequence length="124" mass="14567">MKKFWLKYSSLFLLALLPVGPILWSAHIILNEHANSFEVHELSFQQIASPHICNHFLQAEYRGIFPKIDYIEESVLIVIKNVFYDISRSHKTFYYLRFYVRGPPMVVSKYTYRSPNLNNIAPTA</sequence>
<protein>
    <submittedName>
        <fullName evidence="1">Uncharacterized protein</fullName>
    </submittedName>
</protein>
<comment type="caution">
    <text evidence="1">The sequence shown here is derived from an EMBL/GenBank/DDBJ whole genome shotgun (WGS) entry which is preliminary data.</text>
</comment>
<organism evidence="1 2">
    <name type="scientific">Zunongwangia profunda</name>
    <dbReference type="NCBI Taxonomy" id="398743"/>
    <lineage>
        <taxon>Bacteria</taxon>
        <taxon>Pseudomonadati</taxon>
        <taxon>Bacteroidota</taxon>
        <taxon>Flavobacteriia</taxon>
        <taxon>Flavobacteriales</taxon>
        <taxon>Flavobacteriaceae</taxon>
        <taxon>Zunongwangia</taxon>
    </lineage>
</organism>
<accession>A0A3D5J6X9</accession>
<dbReference type="Proteomes" id="UP000264330">
    <property type="component" value="Unassembled WGS sequence"/>
</dbReference>
<name>A0A3D5J6X9_9FLAO</name>
<proteinExistence type="predicted"/>